<reference evidence="1 2" key="1">
    <citation type="submission" date="2016-12" db="EMBL/GenBank/DDBJ databases">
        <title>Draft genome sequences of strains Salinicola socius SMB35, Salinicola sp. MH3R3-1 and Chromohalobacter sp. SMB17 from the Verkhnekamsk potash mining region of Russia.</title>
        <authorList>
            <person name="Mavrodi D.V."/>
            <person name="Olsson B.E."/>
            <person name="Korsakova E.S."/>
            <person name="Pyankova A."/>
            <person name="Mavrodi O.V."/>
            <person name="Plotnikova E.G."/>
        </authorList>
    </citation>
    <scope>NUCLEOTIDE SEQUENCE [LARGE SCALE GENOMIC DNA]</scope>
    <source>
        <strain evidence="1 2">SMB35</strain>
    </source>
</reference>
<evidence type="ECO:0000313" key="2">
    <source>
        <dbReference type="Proteomes" id="UP000186878"/>
    </source>
</evidence>
<protein>
    <submittedName>
        <fullName evidence="1">Uncharacterized protein</fullName>
    </submittedName>
</protein>
<dbReference type="OrthoDB" id="9939758at2"/>
<evidence type="ECO:0000313" key="1">
    <source>
        <dbReference type="EMBL" id="OLO05080.1"/>
    </source>
</evidence>
<accession>A0A1Q8SUE5</accession>
<dbReference type="RefSeq" id="WP_075569177.1">
    <property type="nucleotide sequence ID" value="NZ_MSDO01000005.1"/>
</dbReference>
<keyword evidence="2" id="KW-1185">Reference proteome</keyword>
<organism evidence="1 2">
    <name type="scientific">Salinicola socius</name>
    <dbReference type="NCBI Taxonomy" id="404433"/>
    <lineage>
        <taxon>Bacteria</taxon>
        <taxon>Pseudomonadati</taxon>
        <taxon>Pseudomonadota</taxon>
        <taxon>Gammaproteobacteria</taxon>
        <taxon>Oceanospirillales</taxon>
        <taxon>Halomonadaceae</taxon>
        <taxon>Salinicola</taxon>
    </lineage>
</organism>
<gene>
    <name evidence="1" type="ORF">BTW07_05560</name>
</gene>
<dbReference type="Proteomes" id="UP000186878">
    <property type="component" value="Unassembled WGS sequence"/>
</dbReference>
<proteinExistence type="predicted"/>
<dbReference type="STRING" id="404433.BTW07_05560"/>
<dbReference type="EMBL" id="MSDO01000005">
    <property type="protein sequence ID" value="OLO05080.1"/>
    <property type="molecule type" value="Genomic_DNA"/>
</dbReference>
<sequence length="71" mass="7843">MSGERIKRLSNTAALLIFALAIGIALQAEIALASRVMPRIEVIEIRATDRAETADMTINDPRPAMPGRYQY</sequence>
<comment type="caution">
    <text evidence="1">The sequence shown here is derived from an EMBL/GenBank/DDBJ whole genome shotgun (WGS) entry which is preliminary data.</text>
</comment>
<dbReference type="AlphaFoldDB" id="A0A1Q8SUE5"/>
<name>A0A1Q8SUE5_9GAMM</name>